<protein>
    <submittedName>
        <fullName evidence="2">Membrane protein</fullName>
    </submittedName>
</protein>
<keyword evidence="3" id="KW-1185">Reference proteome</keyword>
<proteinExistence type="predicted"/>
<evidence type="ECO:0000313" key="2">
    <source>
        <dbReference type="EMBL" id="GLK68046.1"/>
    </source>
</evidence>
<dbReference type="EMBL" id="BSFI01000007">
    <property type="protein sequence ID" value="GLK68046.1"/>
    <property type="molecule type" value="Genomic_DNA"/>
</dbReference>
<gene>
    <name evidence="2" type="ORF">GCM10008179_16840</name>
</gene>
<dbReference type="Pfam" id="PF11014">
    <property type="entry name" value="DUF2852"/>
    <property type="match status" value="1"/>
</dbReference>
<reference evidence="2" key="2">
    <citation type="submission" date="2023-01" db="EMBL/GenBank/DDBJ databases">
        <authorList>
            <person name="Sun Q."/>
            <person name="Evtushenko L."/>
        </authorList>
    </citation>
    <scope>NUCLEOTIDE SEQUENCE</scope>
    <source>
        <strain evidence="2">VKM B-2347</strain>
    </source>
</reference>
<reference evidence="2" key="1">
    <citation type="journal article" date="2014" name="Int. J. Syst. Evol. Microbiol.">
        <title>Complete genome sequence of Corynebacterium casei LMG S-19264T (=DSM 44701T), isolated from a smear-ripened cheese.</title>
        <authorList>
            <consortium name="US DOE Joint Genome Institute (JGI-PGF)"/>
            <person name="Walter F."/>
            <person name="Albersmeier A."/>
            <person name="Kalinowski J."/>
            <person name="Ruckert C."/>
        </authorList>
    </citation>
    <scope>NUCLEOTIDE SEQUENCE</scope>
    <source>
        <strain evidence="2">VKM B-2347</strain>
    </source>
</reference>
<sequence length="156" mass="17052">MTSNPFADDAATAAIPGVPHRWTALTVALTAIGFVVFWPLGLAMVAYVLWGEKISAWARGSGGAVSKFRQAADDFGRNFRTEFPPKGFGLGAGPTGNAAFDDWRDAELARLAEERRKIDETVAAFEAHMRAERGAYDATRQREEFERFMSGRGHGV</sequence>
<comment type="caution">
    <text evidence="2">The sequence shown here is derived from an EMBL/GenBank/DDBJ whole genome shotgun (WGS) entry which is preliminary data.</text>
</comment>
<name>A0A9W6J1G7_9HYPH</name>
<feature type="transmembrane region" description="Helical" evidence="1">
    <location>
        <begin position="27"/>
        <end position="50"/>
    </location>
</feature>
<dbReference type="InterPro" id="IPR021273">
    <property type="entry name" value="DUF2852"/>
</dbReference>
<dbReference type="AlphaFoldDB" id="A0A9W6J1G7"/>
<keyword evidence="1" id="KW-1133">Transmembrane helix</keyword>
<dbReference type="RefSeq" id="WP_271168277.1">
    <property type="nucleotide sequence ID" value="NZ_BSFI01000007.1"/>
</dbReference>
<accession>A0A9W6J1G7</accession>
<keyword evidence="1" id="KW-0812">Transmembrane</keyword>
<dbReference type="Proteomes" id="UP001143372">
    <property type="component" value="Unassembled WGS sequence"/>
</dbReference>
<evidence type="ECO:0000313" key="3">
    <source>
        <dbReference type="Proteomes" id="UP001143372"/>
    </source>
</evidence>
<evidence type="ECO:0000256" key="1">
    <source>
        <dbReference type="SAM" id="Phobius"/>
    </source>
</evidence>
<organism evidence="2 3">
    <name type="scientific">Hansschlegelia plantiphila</name>
    <dbReference type="NCBI Taxonomy" id="374655"/>
    <lineage>
        <taxon>Bacteria</taxon>
        <taxon>Pseudomonadati</taxon>
        <taxon>Pseudomonadota</taxon>
        <taxon>Alphaproteobacteria</taxon>
        <taxon>Hyphomicrobiales</taxon>
        <taxon>Methylopilaceae</taxon>
        <taxon>Hansschlegelia</taxon>
    </lineage>
</organism>
<keyword evidence="1" id="KW-0472">Membrane</keyword>